<dbReference type="RefSeq" id="WP_088449831.1">
    <property type="nucleotide sequence ID" value="NZ_JACHXO010000002.1"/>
</dbReference>
<proteinExistence type="predicted"/>
<gene>
    <name evidence="1" type="ORF">FHS28_001320</name>
</gene>
<evidence type="ECO:0000313" key="2">
    <source>
        <dbReference type="Proteomes" id="UP000574369"/>
    </source>
</evidence>
<dbReference type="EMBL" id="JACHXO010000002">
    <property type="protein sequence ID" value="MBB3193935.1"/>
    <property type="molecule type" value="Genomic_DNA"/>
</dbReference>
<keyword evidence="2" id="KW-1185">Reference proteome</keyword>
<organism evidence="1 2">
    <name type="scientific">Roseateles terrae</name>
    <dbReference type="NCBI Taxonomy" id="431060"/>
    <lineage>
        <taxon>Bacteria</taxon>
        <taxon>Pseudomonadati</taxon>
        <taxon>Pseudomonadota</taxon>
        <taxon>Betaproteobacteria</taxon>
        <taxon>Burkholderiales</taxon>
        <taxon>Sphaerotilaceae</taxon>
        <taxon>Roseateles</taxon>
    </lineage>
</organism>
<reference evidence="1 2" key="1">
    <citation type="submission" date="2020-08" db="EMBL/GenBank/DDBJ databases">
        <title>Genomic Encyclopedia of Type Strains, Phase III (KMG-III): the genomes of soil and plant-associated and newly described type strains.</title>
        <authorList>
            <person name="Whitman W."/>
        </authorList>
    </citation>
    <scope>NUCLEOTIDE SEQUENCE [LARGE SCALE GENOMIC DNA]</scope>
    <source>
        <strain evidence="1 2">CECT 7247</strain>
    </source>
</reference>
<accession>A0ABR6GP94</accession>
<sequence>MAAIASIDGRTQAREFLAPATVMTASDTITINPTAKQLLVLRNGTAGALTPKIDGDGGTTVNVPGLGVVDVSAGYTFTLAAGETKAVILSTIAHYCKGVVTITGATGVSAQLLDL</sequence>
<evidence type="ECO:0008006" key="3">
    <source>
        <dbReference type="Google" id="ProtNLM"/>
    </source>
</evidence>
<name>A0ABR6GP94_9BURK</name>
<dbReference type="Proteomes" id="UP000574369">
    <property type="component" value="Unassembled WGS sequence"/>
</dbReference>
<protein>
    <recommendedName>
        <fullName evidence="3">Major tropism determinant N-terminal domain-containing protein</fullName>
    </recommendedName>
</protein>
<comment type="caution">
    <text evidence="1">The sequence shown here is derived from an EMBL/GenBank/DDBJ whole genome shotgun (WGS) entry which is preliminary data.</text>
</comment>
<evidence type="ECO:0000313" key="1">
    <source>
        <dbReference type="EMBL" id="MBB3193935.1"/>
    </source>
</evidence>